<accession>A0ABM0ZR05</accession>
<evidence type="ECO:0000313" key="9">
    <source>
        <dbReference type="RefSeq" id="XP_012860728.1"/>
    </source>
</evidence>
<dbReference type="PANTHER" id="PTHR47622:SF1">
    <property type="entry name" value="ARGININE_SERINE-RICH PROTEIN 1"/>
    <property type="match status" value="1"/>
</dbReference>
<evidence type="ECO:0000256" key="1">
    <source>
        <dbReference type="ARBA" id="ARBA00004123"/>
    </source>
</evidence>
<evidence type="ECO:0000313" key="8">
    <source>
        <dbReference type="Proteomes" id="UP000694863"/>
    </source>
</evidence>
<organism evidence="8 9">
    <name type="scientific">Echinops telfairi</name>
    <name type="common">Lesser hedgehog tenrec</name>
    <dbReference type="NCBI Taxonomy" id="9371"/>
    <lineage>
        <taxon>Eukaryota</taxon>
        <taxon>Metazoa</taxon>
        <taxon>Chordata</taxon>
        <taxon>Craniata</taxon>
        <taxon>Vertebrata</taxon>
        <taxon>Euteleostomi</taxon>
        <taxon>Mammalia</taxon>
        <taxon>Eutheria</taxon>
        <taxon>Afrotheria</taxon>
        <taxon>Tenrecidae</taxon>
        <taxon>Tenrecinae</taxon>
        <taxon>Echinops</taxon>
    </lineage>
</organism>
<keyword evidence="8" id="KW-1185">Reference proteome</keyword>
<name>A0ABM0ZR05_ECHTE</name>
<dbReference type="PANTHER" id="PTHR47622">
    <property type="entry name" value="ARGININE/SERINE-RICH PROTEIN 1"/>
    <property type="match status" value="1"/>
</dbReference>
<evidence type="ECO:0000256" key="6">
    <source>
        <dbReference type="ARBA" id="ARBA00034666"/>
    </source>
</evidence>
<sequence>MELLEIAKANAAKALGITNLDLPASLRTLPGAKEAHSATAVPNNDGKFENSGVKAAGEETSSGLPKVNKKKSPYELWLPV</sequence>
<proteinExistence type="inferred from homology"/>
<comment type="similarity">
    <text evidence="2">Belongs to the RSRP family.</text>
</comment>
<protein>
    <recommendedName>
        <fullName evidence="3">Arginine/serine-rich protein 1</fullName>
    </recommendedName>
</protein>
<dbReference type="RefSeq" id="XP_012860728.1">
    <property type="nucleotide sequence ID" value="XM_013005274.2"/>
</dbReference>
<evidence type="ECO:0000256" key="2">
    <source>
        <dbReference type="ARBA" id="ARBA00009534"/>
    </source>
</evidence>
<keyword evidence="5" id="KW-0539">Nucleus</keyword>
<reference evidence="9" key="1">
    <citation type="submission" date="2025-08" db="UniProtKB">
        <authorList>
            <consortium name="RefSeq"/>
        </authorList>
    </citation>
    <scope>IDENTIFICATION</scope>
</reference>
<gene>
    <name evidence="9" type="primary">RSRP1</name>
</gene>
<evidence type="ECO:0000256" key="4">
    <source>
        <dbReference type="ARBA" id="ARBA00022553"/>
    </source>
</evidence>
<evidence type="ECO:0000256" key="3">
    <source>
        <dbReference type="ARBA" id="ARBA00018147"/>
    </source>
</evidence>
<keyword evidence="4" id="KW-0597">Phosphoprotein</keyword>
<comment type="function">
    <text evidence="6">Probably acts as a spliceosomal factor that contributes to spliceosome assembly and regulates the isoform switching of proteins such as PARP6.</text>
</comment>
<dbReference type="Proteomes" id="UP000694863">
    <property type="component" value="Unplaced"/>
</dbReference>
<comment type="subcellular location">
    <subcellularLocation>
        <location evidence="1">Nucleus</location>
    </subcellularLocation>
</comment>
<feature type="region of interest" description="Disordered" evidence="7">
    <location>
        <begin position="33"/>
        <end position="72"/>
    </location>
</feature>
<dbReference type="GeneID" id="101656486"/>
<evidence type="ECO:0000256" key="5">
    <source>
        <dbReference type="ARBA" id="ARBA00023242"/>
    </source>
</evidence>
<evidence type="ECO:0000256" key="7">
    <source>
        <dbReference type="SAM" id="MobiDB-lite"/>
    </source>
</evidence>
<dbReference type="Pfam" id="PF17069">
    <property type="entry name" value="RSRP"/>
    <property type="match status" value="1"/>
</dbReference>
<dbReference type="InterPro" id="IPR029656">
    <property type="entry name" value="RSRP1"/>
</dbReference>